<proteinExistence type="predicted"/>
<evidence type="ECO:0000313" key="11">
    <source>
        <dbReference type="Proteomes" id="UP001158576"/>
    </source>
</evidence>
<accession>A0ABN7SGV7</accession>
<feature type="transmembrane region" description="Helical" evidence="8">
    <location>
        <begin position="185"/>
        <end position="210"/>
    </location>
</feature>
<keyword evidence="3 8" id="KW-0812">Transmembrane</keyword>
<feature type="region of interest" description="Disordered" evidence="7">
    <location>
        <begin position="418"/>
        <end position="447"/>
    </location>
</feature>
<evidence type="ECO:0000256" key="6">
    <source>
        <dbReference type="ARBA" id="ARBA00023170"/>
    </source>
</evidence>
<dbReference type="PANTHER" id="PTHR24241">
    <property type="entry name" value="NEUROPEPTIDE RECEPTOR-RELATED G-PROTEIN COUPLED RECEPTOR"/>
    <property type="match status" value="1"/>
</dbReference>
<dbReference type="Proteomes" id="UP001158576">
    <property type="component" value="Chromosome XSR"/>
</dbReference>
<keyword evidence="6" id="KW-0675">Receptor</keyword>
<gene>
    <name evidence="10" type="ORF">OKIOD_LOCUS6970</name>
</gene>
<feature type="region of interest" description="Disordered" evidence="7">
    <location>
        <begin position="233"/>
        <end position="298"/>
    </location>
</feature>
<dbReference type="InterPro" id="IPR000276">
    <property type="entry name" value="GPCR_Rhodpsn"/>
</dbReference>
<evidence type="ECO:0000256" key="3">
    <source>
        <dbReference type="ARBA" id="ARBA00022692"/>
    </source>
</evidence>
<name>A0ABN7SGV7_OIKDI</name>
<evidence type="ECO:0000256" key="7">
    <source>
        <dbReference type="SAM" id="MobiDB-lite"/>
    </source>
</evidence>
<organism evidence="10 11">
    <name type="scientific">Oikopleura dioica</name>
    <name type="common">Tunicate</name>
    <dbReference type="NCBI Taxonomy" id="34765"/>
    <lineage>
        <taxon>Eukaryota</taxon>
        <taxon>Metazoa</taxon>
        <taxon>Chordata</taxon>
        <taxon>Tunicata</taxon>
        <taxon>Appendicularia</taxon>
        <taxon>Copelata</taxon>
        <taxon>Oikopleuridae</taxon>
        <taxon>Oikopleura</taxon>
    </lineage>
</organism>
<feature type="transmembrane region" description="Helical" evidence="8">
    <location>
        <begin position="57"/>
        <end position="78"/>
    </location>
</feature>
<evidence type="ECO:0000256" key="2">
    <source>
        <dbReference type="ARBA" id="ARBA00022475"/>
    </source>
</evidence>
<evidence type="ECO:0000256" key="5">
    <source>
        <dbReference type="ARBA" id="ARBA00023136"/>
    </source>
</evidence>
<dbReference type="Pfam" id="PF00001">
    <property type="entry name" value="7tm_1"/>
    <property type="match status" value="1"/>
</dbReference>
<dbReference type="InterPro" id="IPR017452">
    <property type="entry name" value="GPCR_Rhodpsn_7TM"/>
</dbReference>
<evidence type="ECO:0000313" key="10">
    <source>
        <dbReference type="EMBL" id="CAG5098152.1"/>
    </source>
</evidence>
<reference evidence="10 11" key="1">
    <citation type="submission" date="2021-04" db="EMBL/GenBank/DDBJ databases">
        <authorList>
            <person name="Bliznina A."/>
        </authorList>
    </citation>
    <scope>NUCLEOTIDE SEQUENCE [LARGE SCALE GENOMIC DNA]</scope>
</reference>
<feature type="compositionally biased region" description="Basic residues" evidence="7">
    <location>
        <begin position="268"/>
        <end position="277"/>
    </location>
</feature>
<feature type="transmembrane region" description="Helical" evidence="8">
    <location>
        <begin position="20"/>
        <end position="45"/>
    </location>
</feature>
<feature type="transmembrane region" description="Helical" evidence="8">
    <location>
        <begin position="90"/>
        <end position="118"/>
    </location>
</feature>
<dbReference type="PRINTS" id="PR00237">
    <property type="entry name" value="GPCRRHODOPSN"/>
</dbReference>
<evidence type="ECO:0000259" key="9">
    <source>
        <dbReference type="PROSITE" id="PS50262"/>
    </source>
</evidence>
<dbReference type="CDD" id="cd00637">
    <property type="entry name" value="7tm_classA_rhodopsin-like"/>
    <property type="match status" value="1"/>
</dbReference>
<keyword evidence="11" id="KW-1185">Reference proteome</keyword>
<dbReference type="SUPFAM" id="SSF81321">
    <property type="entry name" value="Family A G protein-coupled receptor-like"/>
    <property type="match status" value="1"/>
</dbReference>
<feature type="transmembrane region" description="Helical" evidence="8">
    <location>
        <begin position="359"/>
        <end position="377"/>
    </location>
</feature>
<dbReference type="PANTHER" id="PTHR24241:SF185">
    <property type="entry name" value="G-PROTEIN COUPLED RECEPTORS FAMILY 1 PROFILE DOMAIN-CONTAINING PROTEIN"/>
    <property type="match status" value="1"/>
</dbReference>
<feature type="transmembrane region" description="Helical" evidence="8">
    <location>
        <begin position="325"/>
        <end position="347"/>
    </location>
</feature>
<feature type="transmembrane region" description="Helical" evidence="8">
    <location>
        <begin position="139"/>
        <end position="159"/>
    </location>
</feature>
<sequence>MKYELAVTWQVPSTRPKPLIAVELAIYFFVFCTGIILNISVLRVINRLRTRSVSSVFIRHLAIADLLQCVFGLFPIILGDLLRIVGPGSWIIPRAACLIVAFLSQTSKSTSFFVTSVISLDRMIIIRRPFGKRCKRSNAFMATLFLMFAAQIVMVPPLFGISGFRESFYVNTCTMDYCNKGAETIYLKTAILFTYFASFGTSLFCYYKVYQVTIRQSKKKRALNSSSLRLHEDELTSTPTPELGINAHSNGIGSQRNVKSSTQGTVRRTPRERKRANKNSLNMKGGRGGSGSSAPSRSASMRSLASLSSLWTGQTLDIRRTRKTIMITIMTAMLPLPLNIWGFFASFFPACGEMTHPPLLLLANFVVIFNPLVYGFLNHALRKKLLQLWVFRCFVSNQVGTVVESTVVRTPVRSRHKSECDASKEVPAPPHRGLSRRRTSSDSGALLSKSNLETTGSVDDDIDVFSPDNCKNCNDAIY</sequence>
<evidence type="ECO:0000256" key="4">
    <source>
        <dbReference type="ARBA" id="ARBA00022989"/>
    </source>
</evidence>
<keyword evidence="4 8" id="KW-1133">Transmembrane helix</keyword>
<dbReference type="PROSITE" id="PS50262">
    <property type="entry name" value="G_PROTEIN_RECEP_F1_2"/>
    <property type="match status" value="1"/>
</dbReference>
<dbReference type="EMBL" id="OU015569">
    <property type="protein sequence ID" value="CAG5098152.1"/>
    <property type="molecule type" value="Genomic_DNA"/>
</dbReference>
<feature type="compositionally biased region" description="Polar residues" evidence="7">
    <location>
        <begin position="247"/>
        <end position="266"/>
    </location>
</feature>
<evidence type="ECO:0000256" key="8">
    <source>
        <dbReference type="SAM" id="Phobius"/>
    </source>
</evidence>
<evidence type="ECO:0000256" key="1">
    <source>
        <dbReference type="ARBA" id="ARBA00004651"/>
    </source>
</evidence>
<comment type="subcellular location">
    <subcellularLocation>
        <location evidence="1">Cell membrane</location>
        <topology evidence="1">Multi-pass membrane protein</topology>
    </subcellularLocation>
</comment>
<feature type="domain" description="G-protein coupled receptors family 1 profile" evidence="9">
    <location>
        <begin position="34"/>
        <end position="374"/>
    </location>
</feature>
<keyword evidence="5 8" id="KW-0472">Membrane</keyword>
<keyword evidence="2" id="KW-1003">Cell membrane</keyword>
<protein>
    <submittedName>
        <fullName evidence="10">Oidioi.mRNA.OKI2018_I69.XSR.g15412.t1.cds</fullName>
    </submittedName>
</protein>
<dbReference type="Gene3D" id="1.20.1070.10">
    <property type="entry name" value="Rhodopsin 7-helix transmembrane proteins"/>
    <property type="match status" value="1"/>
</dbReference>